<evidence type="ECO:0000313" key="3">
    <source>
        <dbReference type="Proteomes" id="UP000016491"/>
    </source>
</evidence>
<proteinExistence type="predicted"/>
<dbReference type="AlphaFoldDB" id="A0ABC9U3F8"/>
<dbReference type="RefSeq" id="WP_021643445.1">
    <property type="nucleotide sequence ID" value="NZ_KE993017.1"/>
</dbReference>
<name>A0ABC9U3F8_CLOSY</name>
<dbReference type="Proteomes" id="UP000016491">
    <property type="component" value="Unassembled WGS sequence"/>
</dbReference>
<reference evidence="2 3" key="1">
    <citation type="submission" date="2013-07" db="EMBL/GenBank/DDBJ databases">
        <authorList>
            <person name="Weinstock G."/>
            <person name="Sodergren E."/>
            <person name="Wylie T."/>
            <person name="Fulton L."/>
            <person name="Fulton R."/>
            <person name="Fronick C."/>
            <person name="O'Laughlin M."/>
            <person name="Godfrey J."/>
            <person name="Miner T."/>
            <person name="Herter B."/>
            <person name="Appelbaum E."/>
            <person name="Cordes M."/>
            <person name="Lek S."/>
            <person name="Wollam A."/>
            <person name="Pepin K.H."/>
            <person name="Palsikar V.B."/>
            <person name="Mitreva M."/>
            <person name="Wilson R.K."/>
        </authorList>
    </citation>
    <scope>NUCLEOTIDE SEQUENCE [LARGE SCALE GENOMIC DNA]</scope>
    <source>
        <strain evidence="2 3">ATCC 14940</strain>
    </source>
</reference>
<accession>A0ABC9U3F8</accession>
<comment type="caution">
    <text evidence="2">The sequence shown here is derived from an EMBL/GenBank/DDBJ whole genome shotgun (WGS) entry which is preliminary data.</text>
</comment>
<evidence type="ECO:0000259" key="1">
    <source>
        <dbReference type="Pfam" id="PF07693"/>
    </source>
</evidence>
<dbReference type="PANTHER" id="PTHR22674">
    <property type="entry name" value="NTPASE, KAP FAMILY P-LOOP DOMAIN-CONTAINING 1"/>
    <property type="match status" value="1"/>
</dbReference>
<feature type="domain" description="KAP NTPase" evidence="1">
    <location>
        <begin position="18"/>
        <end position="313"/>
    </location>
</feature>
<gene>
    <name evidence="2" type="ORF">CLOSYM_00240</name>
</gene>
<dbReference type="SUPFAM" id="SSF52540">
    <property type="entry name" value="P-loop containing nucleoside triphosphate hydrolases"/>
    <property type="match status" value="1"/>
</dbReference>
<dbReference type="InterPro" id="IPR011646">
    <property type="entry name" value="KAP_P-loop"/>
</dbReference>
<dbReference type="InterPro" id="IPR052754">
    <property type="entry name" value="NTPase_KAP_P-loop"/>
</dbReference>
<dbReference type="PANTHER" id="PTHR22674:SF6">
    <property type="entry name" value="NTPASE KAP FAMILY P-LOOP DOMAIN-CONTAINING PROTEIN 1"/>
    <property type="match status" value="1"/>
</dbReference>
<dbReference type="Pfam" id="PF07693">
    <property type="entry name" value="KAP_NTPase"/>
    <property type="match status" value="1"/>
</dbReference>
<organism evidence="2 3">
    <name type="scientific">[Clostridium] symbiosum ATCC 14940</name>
    <dbReference type="NCBI Taxonomy" id="411472"/>
    <lineage>
        <taxon>Bacteria</taxon>
        <taxon>Bacillati</taxon>
        <taxon>Bacillota</taxon>
        <taxon>Clostridia</taxon>
        <taxon>Lachnospirales</taxon>
        <taxon>Lachnospiraceae</taxon>
        <taxon>Otoolea</taxon>
    </lineage>
</organism>
<protein>
    <submittedName>
        <fullName evidence="2">P-loop domain protein, KAP family</fullName>
    </submittedName>
</protein>
<evidence type="ECO:0000313" key="2">
    <source>
        <dbReference type="EMBL" id="ERI80517.1"/>
    </source>
</evidence>
<dbReference type="EMBL" id="AWSU01000021">
    <property type="protein sequence ID" value="ERI80517.1"/>
    <property type="molecule type" value="Genomic_DNA"/>
</dbReference>
<dbReference type="Gene3D" id="3.40.50.300">
    <property type="entry name" value="P-loop containing nucleotide triphosphate hydrolases"/>
    <property type="match status" value="1"/>
</dbReference>
<sequence length="739" mass="85626">MFNTDKPINKACEDKLGRSVFAKQLANAIVNFQTKDNYAVSLQGKWGCGKTSVLNMAIEEIKQLSESKDDNNKIIIIQFNPWNFTDTNQLINQFFITLTNSLKIDSKNKKVKDVGSAIEKYSSALEYSEYIPVVGKYLKIIPKLTSAFGKSMKDNAESKLNDVAYRKREVEKALVELDCKILVVIDDIDRLSNEQIRLVFQLVNAVAGFPNIIYLLSFDKDIVSRALEDVQGCNGQEYLEKIIQVPFDVPPVDISKLYNVLFEKLDSIIYLPYGVEFDKNRWSKVFDACISPFIKTLRDVNRFYNALSFMYASVKEEVDFIDMAGISSLQVFAPQIFGWIKENKFSLIGGYKGGGVVLNELNKRKEETLKEFEKIYPDNPVIMLNSIASLFPSFSNGVFYPSDFATQDEIYQAMRISSSDKFDLYFSLSLDTIKISRKEIDNSLFKMDEQELREYIKILNERELFSDYFKEIRHNISRIPEDRIELFLSILVFQSGRISEEKSHLIGANLNDLSIYTISDLLFKIIDENSRFIIISKMFSNSDFLSFQYLLHLLHIIELTYGRIVETSNMQNEKLISLEHLYELEKIFLKRTKSFLLKTNLLDWKEARRVSFLWEFIENESYSNYMKEALSEVNSIPKYISINANEWSGSDGTRGYTFDNESYTKFIDDTTIINIINTERFKESFWTLDKRVIETSVAFILKSTNLKATNIMGDRESNILVINEIIDKWKREFDLQSAQ</sequence>
<dbReference type="InterPro" id="IPR027417">
    <property type="entry name" value="P-loop_NTPase"/>
</dbReference>